<dbReference type="GO" id="GO:0016757">
    <property type="term" value="F:glycosyltransferase activity"/>
    <property type="evidence" value="ECO:0007669"/>
    <property type="project" value="TreeGrafter"/>
</dbReference>
<dbReference type="PANTHER" id="PTHR12526">
    <property type="entry name" value="GLYCOSYLTRANSFERASE"/>
    <property type="match status" value="1"/>
</dbReference>
<dbReference type="InterPro" id="IPR017521">
    <property type="entry name" value="Sugar_tfrase_PEP-CTERM_Stp1"/>
</dbReference>
<gene>
    <name evidence="2" type="ORF">PUV54_02260</name>
</gene>
<dbReference type="NCBIfam" id="TIGR03087">
    <property type="entry name" value="stp1"/>
    <property type="match status" value="1"/>
</dbReference>
<sequence length="418" mass="46549">MTKPEILFLAHRIPYPPDKGDKIRSWALLKYFASRFRVHLVCFVDDPSDFKHEEFLCSICDTVALVPLNPAWKRVMSAGAFIRGEPLSFRYFDSSKMDMAVARARSRPLVMEFAFSSAMARFIEKPVQGRKRIIDFCDADSEKWLQYSETSILPMSWLYKRESRLLRNEETKAVNWADVSFAVTADEATLFNRRSSIKKSVAVLPNGVDTDRFDPSGVSPGNELSCDLIFTGAMDYHANVEGVIYFLEEVWPLVRSEKPDANFAIVGSNPVKKIRDHHGQNGIIVTGRVDDIRPYLAGAKIAVAPLRVARGVQNKVLEAMAMAKPVVASIEAMTGIGAPKEAAIAASSSQEIADSILALIDDECRREQLGNNARNFVKETFGWAASYAQLDRTLEDLDVYSSSSSEPDSTPSVSSETR</sequence>
<dbReference type="PANTHER" id="PTHR12526:SF600">
    <property type="entry name" value="GLYCOSYL TRANSFERASE GROUP 1"/>
    <property type="match status" value="1"/>
</dbReference>
<evidence type="ECO:0000313" key="2">
    <source>
        <dbReference type="EMBL" id="WDI32012.1"/>
    </source>
</evidence>
<accession>A0AAE9ZFV9</accession>
<dbReference type="Proteomes" id="UP001214043">
    <property type="component" value="Chromosome"/>
</dbReference>
<reference evidence="2" key="1">
    <citation type="submission" date="2023-02" db="EMBL/GenBank/DDBJ databases">
        <title>Genome sequence of Hyphococcus flavus.</title>
        <authorList>
            <person name="Rong J.-C."/>
            <person name="Zhao Q."/>
            <person name="Yi M."/>
            <person name="Wu J.-Y."/>
        </authorList>
    </citation>
    <scope>NUCLEOTIDE SEQUENCE</scope>
    <source>
        <strain evidence="2">MCCC 1K03223</strain>
    </source>
</reference>
<keyword evidence="3" id="KW-1185">Reference proteome</keyword>
<evidence type="ECO:0000313" key="3">
    <source>
        <dbReference type="Proteomes" id="UP001214043"/>
    </source>
</evidence>
<feature type="region of interest" description="Disordered" evidence="1">
    <location>
        <begin position="398"/>
        <end position="418"/>
    </location>
</feature>
<name>A0AAE9ZFV9_9PROT</name>
<dbReference type="CDD" id="cd03801">
    <property type="entry name" value="GT4_PimA-like"/>
    <property type="match status" value="1"/>
</dbReference>
<dbReference type="EMBL" id="CP118166">
    <property type="protein sequence ID" value="WDI32012.1"/>
    <property type="molecule type" value="Genomic_DNA"/>
</dbReference>
<organism evidence="2 3">
    <name type="scientific">Hyphococcus flavus</name>
    <dbReference type="NCBI Taxonomy" id="1866326"/>
    <lineage>
        <taxon>Bacteria</taxon>
        <taxon>Pseudomonadati</taxon>
        <taxon>Pseudomonadota</taxon>
        <taxon>Alphaproteobacteria</taxon>
        <taxon>Parvularculales</taxon>
        <taxon>Parvularculaceae</taxon>
        <taxon>Hyphococcus</taxon>
    </lineage>
</organism>
<protein>
    <submittedName>
        <fullName evidence="2">TIGR03087 family PEP-CTERM/XrtA system glycosyltransferase</fullName>
    </submittedName>
</protein>
<feature type="compositionally biased region" description="Low complexity" evidence="1">
    <location>
        <begin position="399"/>
        <end position="418"/>
    </location>
</feature>
<dbReference type="SUPFAM" id="SSF53756">
    <property type="entry name" value="UDP-Glycosyltransferase/glycogen phosphorylase"/>
    <property type="match status" value="1"/>
</dbReference>
<evidence type="ECO:0000256" key="1">
    <source>
        <dbReference type="SAM" id="MobiDB-lite"/>
    </source>
</evidence>
<dbReference type="Pfam" id="PF13692">
    <property type="entry name" value="Glyco_trans_1_4"/>
    <property type="match status" value="1"/>
</dbReference>
<proteinExistence type="predicted"/>
<dbReference type="Gene3D" id="3.40.50.2000">
    <property type="entry name" value="Glycogen Phosphorylase B"/>
    <property type="match status" value="2"/>
</dbReference>
<dbReference type="RefSeq" id="WP_274493896.1">
    <property type="nucleotide sequence ID" value="NZ_CP118166.1"/>
</dbReference>
<dbReference type="AlphaFoldDB" id="A0AAE9ZFV9"/>
<dbReference type="KEGG" id="hfl:PUV54_02260"/>